<evidence type="ECO:0000313" key="2">
    <source>
        <dbReference type="Proteomes" id="UP000299102"/>
    </source>
</evidence>
<gene>
    <name evidence="1" type="ORF">EVAR_80672_1</name>
</gene>
<organism evidence="1 2">
    <name type="scientific">Eumeta variegata</name>
    <name type="common">Bagworm moth</name>
    <name type="synonym">Eumeta japonica</name>
    <dbReference type="NCBI Taxonomy" id="151549"/>
    <lineage>
        <taxon>Eukaryota</taxon>
        <taxon>Metazoa</taxon>
        <taxon>Ecdysozoa</taxon>
        <taxon>Arthropoda</taxon>
        <taxon>Hexapoda</taxon>
        <taxon>Insecta</taxon>
        <taxon>Pterygota</taxon>
        <taxon>Neoptera</taxon>
        <taxon>Endopterygota</taxon>
        <taxon>Lepidoptera</taxon>
        <taxon>Glossata</taxon>
        <taxon>Ditrysia</taxon>
        <taxon>Tineoidea</taxon>
        <taxon>Psychidae</taxon>
        <taxon>Oiketicinae</taxon>
        <taxon>Eumeta</taxon>
    </lineage>
</organism>
<accession>A0A4C1U3A0</accession>
<evidence type="ECO:0000313" key="1">
    <source>
        <dbReference type="EMBL" id="GBP20855.1"/>
    </source>
</evidence>
<dbReference type="EMBL" id="BGZK01000123">
    <property type="protein sequence ID" value="GBP20855.1"/>
    <property type="molecule type" value="Genomic_DNA"/>
</dbReference>
<dbReference type="Proteomes" id="UP000299102">
    <property type="component" value="Unassembled WGS sequence"/>
</dbReference>
<name>A0A4C1U3A0_EUMVA</name>
<comment type="caution">
    <text evidence="1">The sequence shown here is derived from an EMBL/GenBank/DDBJ whole genome shotgun (WGS) entry which is preliminary data.</text>
</comment>
<dbReference type="AlphaFoldDB" id="A0A4C1U3A0"/>
<proteinExistence type="predicted"/>
<protein>
    <submittedName>
        <fullName evidence="1">Uncharacterized protein</fullName>
    </submittedName>
</protein>
<keyword evidence="2" id="KW-1185">Reference proteome</keyword>
<reference evidence="1 2" key="1">
    <citation type="journal article" date="2019" name="Commun. Biol.">
        <title>The bagworm genome reveals a unique fibroin gene that provides high tensile strength.</title>
        <authorList>
            <person name="Kono N."/>
            <person name="Nakamura H."/>
            <person name="Ohtoshi R."/>
            <person name="Tomita M."/>
            <person name="Numata K."/>
            <person name="Arakawa K."/>
        </authorList>
    </citation>
    <scope>NUCLEOTIDE SEQUENCE [LARGE SCALE GENOMIC DNA]</scope>
</reference>
<sequence length="234" mass="27007">MPQAYVEPLPTLDITKMPSKKYHILRKPKRAAKEQASHEQMVTAARKQSQPREVTSALLAVWKGIRYLIEGESRLWKGIEIMKRESRLWRGRGRLFKPMTSRGRGAYRSLDRHQYSLLYCFAIESRTRAVICFKPMNERSPKGDPAERTRWRQLFLHASDAREITSSRTHGCTNARTGQNKAVDRNSVKPSHRYNVCPGQVHARRALASRPPARHRSLTLRVACGAEQWVVHEN</sequence>